<name>A0A7C9J9T1_9BACT</name>
<keyword evidence="2 6" id="KW-0349">Heme</keyword>
<keyword evidence="3 6" id="KW-0479">Metal-binding</keyword>
<keyword evidence="5 6" id="KW-0408">Iron</keyword>
<dbReference type="Proteomes" id="UP000482487">
    <property type="component" value="Unassembled WGS sequence"/>
</dbReference>
<dbReference type="GO" id="GO:0009055">
    <property type="term" value="F:electron transfer activity"/>
    <property type="evidence" value="ECO:0007669"/>
    <property type="project" value="InterPro"/>
</dbReference>
<feature type="binding site" description="axial binding residue" evidence="6">
    <location>
        <position position="54"/>
    </location>
    <ligand>
        <name>heme c</name>
        <dbReference type="ChEBI" id="CHEBI:61717"/>
        <label>3</label>
    </ligand>
    <ligandPart>
        <name>Fe</name>
        <dbReference type="ChEBI" id="CHEBI:18248"/>
    </ligandPart>
</feature>
<feature type="binding site" description="axial binding residue" evidence="6">
    <location>
        <position position="105"/>
    </location>
    <ligand>
        <name>heme c</name>
        <dbReference type="ChEBI" id="CHEBI:61717"/>
        <label>1</label>
    </ligand>
    <ligandPart>
        <name>Fe</name>
        <dbReference type="ChEBI" id="CHEBI:18248"/>
    </ligandPart>
</feature>
<feature type="binding site" description="axial binding residue" evidence="6">
    <location>
        <position position="108"/>
    </location>
    <ligand>
        <name>heme c</name>
        <dbReference type="ChEBI" id="CHEBI:61717"/>
        <label>1</label>
    </ligand>
    <ligandPart>
        <name>Fe</name>
        <dbReference type="ChEBI" id="CHEBI:18248"/>
    </ligandPart>
</feature>
<feature type="binding site" description="covalent" evidence="6">
    <location>
        <position position="64"/>
    </location>
    <ligand>
        <name>heme c</name>
        <dbReference type="ChEBI" id="CHEBI:61717"/>
        <label>1</label>
    </ligand>
</feature>
<evidence type="ECO:0000256" key="2">
    <source>
        <dbReference type="ARBA" id="ARBA00022617"/>
    </source>
</evidence>
<comment type="caution">
    <text evidence="10">The sequence shown here is derived from an EMBL/GenBank/DDBJ whole genome shotgun (WGS) entry which is preliminary data.</text>
</comment>
<feature type="binding site" description="axial binding residue" evidence="6">
    <location>
        <position position="122"/>
    </location>
    <ligand>
        <name>heme c</name>
        <dbReference type="ChEBI" id="CHEBI:61717"/>
        <label>1</label>
    </ligand>
    <ligandPart>
        <name>Fe</name>
        <dbReference type="ChEBI" id="CHEBI:18248"/>
    </ligandPart>
</feature>
<dbReference type="InterPro" id="IPR020942">
    <property type="entry name" value="Cyt_c_III_dom"/>
</dbReference>
<sequence length="129" mass="13759">MKKALLSCVMCAALVGFVGLPMVQAVDAPADGVVKAPEGMTATQSPVKFSHKGHAKVDCKVCHHKGEATQKCSSAGCHDSLDPKDKTSDKSFYRAFHDMKSEKSCVGCHKKETKGPTKCPECHPKKEGA</sequence>
<dbReference type="CDD" id="cd08168">
    <property type="entry name" value="Cytochrom_C3"/>
    <property type="match status" value="1"/>
</dbReference>
<dbReference type="AlphaFoldDB" id="A0A7C9J9T1"/>
<dbReference type="InterPro" id="IPR002322">
    <property type="entry name" value="Cyt_c_III"/>
</dbReference>
<evidence type="ECO:0000256" key="5">
    <source>
        <dbReference type="ARBA" id="ARBA00023004"/>
    </source>
</evidence>
<dbReference type="Pfam" id="PF02085">
    <property type="entry name" value="Cytochrom_CIII"/>
    <property type="match status" value="1"/>
</dbReference>
<evidence type="ECO:0000256" key="1">
    <source>
        <dbReference type="ARBA" id="ARBA00022448"/>
    </source>
</evidence>
<reference evidence="10 11" key="1">
    <citation type="submission" date="2020-01" db="EMBL/GenBank/DDBJ databases">
        <title>Genome sequence of Desulfovibrio aerotolerans DSM 16695(T).</title>
        <authorList>
            <person name="Karnachuk O."/>
            <person name="Avakyan M."/>
            <person name="Mardanov A."/>
            <person name="Kadnikov V."/>
            <person name="Ravin N."/>
        </authorList>
    </citation>
    <scope>NUCLEOTIDE SEQUENCE [LARGE SCALE GENOMIC DNA]</scope>
    <source>
        <strain evidence="10 11">DSM 16695</strain>
    </source>
</reference>
<keyword evidence="8" id="KW-0732">Signal</keyword>
<dbReference type="PRINTS" id="PR00609">
    <property type="entry name" value="CYTOCHROMEC3"/>
</dbReference>
<feature type="binding site" description="axial binding residue" evidence="6">
    <location>
        <position position="119"/>
    </location>
    <ligand>
        <name>heme c</name>
        <dbReference type="ChEBI" id="CHEBI:61717"/>
        <label>1</label>
    </ligand>
    <ligandPart>
        <name>Fe</name>
        <dbReference type="ChEBI" id="CHEBI:18248"/>
    </ligandPart>
</feature>
<accession>A0A7C9J9T1</accession>
<dbReference type="GO" id="GO:0046872">
    <property type="term" value="F:metal ion binding"/>
    <property type="evidence" value="ECO:0007669"/>
    <property type="project" value="UniProtKB-KW"/>
</dbReference>
<dbReference type="EMBL" id="WVUD01000019">
    <property type="protein sequence ID" value="MYL83758.1"/>
    <property type="molecule type" value="Genomic_DNA"/>
</dbReference>
<feature type="binding site" description="axial binding residue" evidence="6">
    <location>
        <position position="77"/>
    </location>
    <ligand>
        <name>heme c</name>
        <dbReference type="ChEBI" id="CHEBI:61717"/>
        <label>1</label>
    </ligand>
    <ligandPart>
        <name>Fe</name>
        <dbReference type="ChEBI" id="CHEBI:18248"/>
    </ligandPart>
</feature>
<keyword evidence="4" id="KW-0249">Electron transport</keyword>
<evidence type="ECO:0000256" key="7">
    <source>
        <dbReference type="SAM" id="MobiDB-lite"/>
    </source>
</evidence>
<dbReference type="InterPro" id="IPR036280">
    <property type="entry name" value="Multihaem_cyt_sf"/>
</dbReference>
<evidence type="ECO:0000313" key="11">
    <source>
        <dbReference type="Proteomes" id="UP000482487"/>
    </source>
</evidence>
<feature type="binding site" description="axial binding residue" evidence="6">
    <location>
        <position position="51"/>
    </location>
    <ligand>
        <name>heme c</name>
        <dbReference type="ChEBI" id="CHEBI:61717"/>
        <label>1</label>
    </ligand>
    <ligandPart>
        <name>Fe</name>
        <dbReference type="ChEBI" id="CHEBI:18248"/>
    </ligandPart>
</feature>
<organism evidence="10 11">
    <name type="scientific">Solidesulfovibrio aerotolerans</name>
    <dbReference type="NCBI Taxonomy" id="295255"/>
    <lineage>
        <taxon>Bacteria</taxon>
        <taxon>Pseudomonadati</taxon>
        <taxon>Thermodesulfobacteriota</taxon>
        <taxon>Desulfovibrionia</taxon>
        <taxon>Desulfovibrionales</taxon>
        <taxon>Desulfovibrionaceae</taxon>
        <taxon>Solidesulfovibrio</taxon>
    </lineage>
</organism>
<evidence type="ECO:0000256" key="8">
    <source>
        <dbReference type="SAM" id="SignalP"/>
    </source>
</evidence>
<gene>
    <name evidence="10" type="ORF">GTA51_11530</name>
</gene>
<feature type="domain" description="Class III cytochrome C" evidence="9">
    <location>
        <begin position="31"/>
        <end position="123"/>
    </location>
</feature>
<protein>
    <submittedName>
        <fullName evidence="10">Cytochrome C</fullName>
    </submittedName>
</protein>
<evidence type="ECO:0000313" key="10">
    <source>
        <dbReference type="EMBL" id="MYL83758.1"/>
    </source>
</evidence>
<proteinExistence type="predicted"/>
<dbReference type="OrthoDB" id="5418612at2"/>
<feature type="signal peptide" evidence="8">
    <location>
        <begin position="1"/>
        <end position="25"/>
    </location>
</feature>
<evidence type="ECO:0000259" key="9">
    <source>
        <dbReference type="Pfam" id="PF02085"/>
    </source>
</evidence>
<dbReference type="RefSeq" id="WP_160961241.1">
    <property type="nucleotide sequence ID" value="NZ_WVUD01000019.1"/>
</dbReference>
<keyword evidence="1" id="KW-0813">Transport</keyword>
<evidence type="ECO:0000256" key="4">
    <source>
        <dbReference type="ARBA" id="ARBA00022982"/>
    </source>
</evidence>
<feature type="chain" id="PRO_5028978861" evidence="8">
    <location>
        <begin position="26"/>
        <end position="129"/>
    </location>
</feature>
<feature type="binding site" description="axial binding residue" evidence="6">
    <location>
        <position position="72"/>
    </location>
    <ligand>
        <name>heme c</name>
        <dbReference type="ChEBI" id="CHEBI:61717"/>
        <label>1</label>
    </ligand>
    <ligandPart>
        <name>Fe</name>
        <dbReference type="ChEBI" id="CHEBI:18248"/>
    </ligandPart>
</feature>
<dbReference type="SUPFAM" id="SSF48695">
    <property type="entry name" value="Multiheme cytochromes"/>
    <property type="match status" value="1"/>
</dbReference>
<feature type="binding site" description="axial binding residue" evidence="6">
    <location>
        <position position="78"/>
    </location>
    <ligand>
        <name>heme c</name>
        <dbReference type="ChEBI" id="CHEBI:61717"/>
        <label>1</label>
    </ligand>
    <ligandPart>
        <name>Fe</name>
        <dbReference type="ChEBI" id="CHEBI:18248"/>
    </ligandPart>
</feature>
<feature type="binding site" description="axial binding residue" evidence="6">
    <location>
        <position position="59"/>
    </location>
    <ligand>
        <name>heme c</name>
        <dbReference type="ChEBI" id="CHEBI:61717"/>
        <label>1</label>
    </ligand>
    <ligandPart>
        <name>Fe</name>
        <dbReference type="ChEBI" id="CHEBI:18248"/>
    </ligandPart>
</feature>
<dbReference type="Gene3D" id="3.90.10.10">
    <property type="entry name" value="Cytochrome C3"/>
    <property type="match status" value="1"/>
</dbReference>
<feature type="binding site" description="axial binding residue" evidence="6">
    <location>
        <position position="62"/>
    </location>
    <ligand>
        <name>heme c</name>
        <dbReference type="ChEBI" id="CHEBI:61717"/>
        <label>1</label>
    </ligand>
    <ligandPart>
        <name>Fe</name>
        <dbReference type="ChEBI" id="CHEBI:18248"/>
    </ligandPart>
</feature>
<feature type="binding site" description="axial binding residue" evidence="6">
    <location>
        <position position="123"/>
    </location>
    <ligand>
        <name>heme c</name>
        <dbReference type="ChEBI" id="CHEBI:61717"/>
        <label>1</label>
    </ligand>
    <ligandPart>
        <name>Fe</name>
        <dbReference type="ChEBI" id="CHEBI:18248"/>
    </ligandPart>
</feature>
<feature type="binding site" description="axial binding residue" evidence="6">
    <location>
        <position position="63"/>
    </location>
    <ligand>
        <name>heme c</name>
        <dbReference type="ChEBI" id="CHEBI:61717"/>
        <label>1</label>
    </ligand>
    <ligandPart>
        <name>Fe</name>
        <dbReference type="ChEBI" id="CHEBI:18248"/>
    </ligandPart>
</feature>
<dbReference type="GO" id="GO:0020037">
    <property type="term" value="F:heme binding"/>
    <property type="evidence" value="ECO:0007669"/>
    <property type="project" value="InterPro"/>
</dbReference>
<evidence type="ECO:0000256" key="6">
    <source>
        <dbReference type="PIRSR" id="PIRSR602322-1"/>
    </source>
</evidence>
<comment type="cofactor">
    <cofactor evidence="6">
        <name>heme c</name>
        <dbReference type="ChEBI" id="CHEBI:61717"/>
    </cofactor>
    <text evidence="6">Binds 4 heme c groups covalently per monomer.</text>
</comment>
<evidence type="ECO:0000256" key="3">
    <source>
        <dbReference type="ARBA" id="ARBA00022723"/>
    </source>
</evidence>
<keyword evidence="11" id="KW-1185">Reference proteome</keyword>
<feature type="binding site" description="axial binding residue" evidence="6">
    <location>
        <position position="109"/>
    </location>
    <ligand>
        <name>heme c</name>
        <dbReference type="ChEBI" id="CHEBI:61717"/>
        <label>1</label>
    </ligand>
    <ligandPart>
        <name>Fe</name>
        <dbReference type="ChEBI" id="CHEBI:18248"/>
    </ligandPart>
</feature>
<feature type="region of interest" description="Disordered" evidence="7">
    <location>
        <begin position="109"/>
        <end position="129"/>
    </location>
</feature>